<sequence length="419" mass="45643">MPTFQTSPGMRDILPPESARWRRLHNIFADTVEAAGYGQVMTPLIEDIGVFTRIGDATDVVTKEMYDFHDKGDRHVSLRPELTASVCRAFAEHRPITPWKVWYAGPNFRYEKPQRGRFRQFDQVGVEVLGVDDADLDVEVIALAWEFYRALGLQQVNLIVNSLGEPEDRQAYVDALRSHFEAVGDGLTEQSRVTLAKNPLRVLDSKREPDAEHIASAPTIADFHSAEAAAHFAKVQAGLDALGIPFTVEPKLVRGLDYYRRTIFEFQGLTLDSAQNALGGGGRYDGLVEALGGPATAGIGFALGVDRTLLACDDEGVFESAPRVLDAFVVDVTGGAAAVELTAELRSAGLAADRGFENRSMKAQMKLANRSGATHAVIIGADELADGTAIVKPMSRDAGDQQTIPRSDVVAHLQQKTER</sequence>
<keyword evidence="5 9" id="KW-0067">ATP-binding</keyword>
<dbReference type="SUPFAM" id="SSF55681">
    <property type="entry name" value="Class II aaRS and biotin synthetases"/>
    <property type="match status" value="1"/>
</dbReference>
<dbReference type="GO" id="GO:0006427">
    <property type="term" value="P:histidyl-tRNA aminoacylation"/>
    <property type="evidence" value="ECO:0007669"/>
    <property type="project" value="UniProtKB-UniRule"/>
</dbReference>
<dbReference type="InterPro" id="IPR004154">
    <property type="entry name" value="Anticodon-bd"/>
</dbReference>
<reference evidence="12 13" key="1">
    <citation type="journal article" date="2013" name="Int. J. Syst. Evol. Microbiol.">
        <title>Ilumatobacter nonamiense sp. nov. and Ilumatobacter coccineum sp. nov., isolated from seashore sand.</title>
        <authorList>
            <person name="Matsumoto A."/>
            <person name="Kasai H."/>
            <person name="Matsuo Y."/>
            <person name="Shizuri Y."/>
            <person name="Ichikawa N."/>
            <person name="Fujita N."/>
            <person name="Omura S."/>
            <person name="Takahashi Y."/>
        </authorList>
    </citation>
    <scope>NUCLEOTIDE SEQUENCE [LARGE SCALE GENOMIC DNA]</scope>
    <source>
        <strain evidence="13">NBRC 103263 / KCTC 29153 / YM16-304</strain>
    </source>
</reference>
<comment type="catalytic activity">
    <reaction evidence="8 9">
        <text>tRNA(His) + L-histidine + ATP = L-histidyl-tRNA(His) + AMP + diphosphate + H(+)</text>
        <dbReference type="Rhea" id="RHEA:17313"/>
        <dbReference type="Rhea" id="RHEA-COMP:9665"/>
        <dbReference type="Rhea" id="RHEA-COMP:9689"/>
        <dbReference type="ChEBI" id="CHEBI:15378"/>
        <dbReference type="ChEBI" id="CHEBI:30616"/>
        <dbReference type="ChEBI" id="CHEBI:33019"/>
        <dbReference type="ChEBI" id="CHEBI:57595"/>
        <dbReference type="ChEBI" id="CHEBI:78442"/>
        <dbReference type="ChEBI" id="CHEBI:78527"/>
        <dbReference type="ChEBI" id="CHEBI:456215"/>
        <dbReference type="EC" id="6.1.1.21"/>
    </reaction>
</comment>
<feature type="binding site" evidence="10">
    <location>
        <position position="109"/>
    </location>
    <ligand>
        <name>L-histidine</name>
        <dbReference type="ChEBI" id="CHEBI:57595"/>
    </ligand>
</feature>
<evidence type="ECO:0000256" key="1">
    <source>
        <dbReference type="ARBA" id="ARBA00008226"/>
    </source>
</evidence>
<accession>A0A6C7E748</accession>
<feature type="binding site" evidence="10">
    <location>
        <begin position="258"/>
        <end position="259"/>
    </location>
    <ligand>
        <name>L-histidine</name>
        <dbReference type="ChEBI" id="CHEBI:57595"/>
    </ligand>
</feature>
<dbReference type="KEGG" id="aym:YM304_19970"/>
<feature type="domain" description="Aminoacyl-transfer RNA synthetases class-II family profile" evidence="11">
    <location>
        <begin position="21"/>
        <end position="322"/>
    </location>
</feature>
<dbReference type="PANTHER" id="PTHR43707">
    <property type="entry name" value="HISTIDYL-TRNA SYNTHETASE"/>
    <property type="match status" value="1"/>
</dbReference>
<feature type="binding site" evidence="10">
    <location>
        <position position="254"/>
    </location>
    <ligand>
        <name>L-histidine</name>
        <dbReference type="ChEBI" id="CHEBI:57595"/>
    </ligand>
</feature>
<evidence type="ECO:0000256" key="3">
    <source>
        <dbReference type="ARBA" id="ARBA00022598"/>
    </source>
</evidence>
<dbReference type="Pfam" id="PF13393">
    <property type="entry name" value="tRNA-synt_His"/>
    <property type="match status" value="1"/>
</dbReference>
<dbReference type="InterPro" id="IPR004516">
    <property type="entry name" value="HisRS/HisZ"/>
</dbReference>
<dbReference type="EC" id="6.1.1.21" evidence="9"/>
<dbReference type="Pfam" id="PF03129">
    <property type="entry name" value="HGTP_anticodon"/>
    <property type="match status" value="1"/>
</dbReference>
<evidence type="ECO:0000256" key="2">
    <source>
        <dbReference type="ARBA" id="ARBA00022490"/>
    </source>
</evidence>
<organism evidence="12 13">
    <name type="scientific">Ilumatobacter coccineus (strain NBRC 103263 / KCTC 29153 / YM16-304)</name>
    <dbReference type="NCBI Taxonomy" id="1313172"/>
    <lineage>
        <taxon>Bacteria</taxon>
        <taxon>Bacillati</taxon>
        <taxon>Actinomycetota</taxon>
        <taxon>Acidimicrobiia</taxon>
        <taxon>Acidimicrobiales</taxon>
        <taxon>Ilumatobacteraceae</taxon>
        <taxon>Ilumatobacter</taxon>
    </lineage>
</organism>
<keyword evidence="13" id="KW-1185">Reference proteome</keyword>
<dbReference type="SUPFAM" id="SSF52954">
    <property type="entry name" value="Class II aaRS ABD-related"/>
    <property type="match status" value="1"/>
</dbReference>
<dbReference type="InterPro" id="IPR033656">
    <property type="entry name" value="HisRS_anticodon"/>
</dbReference>
<gene>
    <name evidence="9 12" type="primary">hisS</name>
    <name evidence="12" type="ORF">YM304_19970</name>
</gene>
<keyword evidence="2 9" id="KW-0963">Cytoplasm</keyword>
<comment type="subunit">
    <text evidence="9">Homodimer.</text>
</comment>
<dbReference type="InterPro" id="IPR036621">
    <property type="entry name" value="Anticodon-bd_dom_sf"/>
</dbReference>
<feature type="binding site" evidence="10">
    <location>
        <begin position="81"/>
        <end position="83"/>
    </location>
    <ligand>
        <name>L-histidine</name>
        <dbReference type="ChEBI" id="CHEBI:57595"/>
    </ligand>
</feature>
<dbReference type="GO" id="GO:0004821">
    <property type="term" value="F:histidine-tRNA ligase activity"/>
    <property type="evidence" value="ECO:0007669"/>
    <property type="project" value="UniProtKB-UniRule"/>
</dbReference>
<comment type="similarity">
    <text evidence="1 9">Belongs to the class-II aminoacyl-tRNA synthetase family.</text>
</comment>
<evidence type="ECO:0000256" key="5">
    <source>
        <dbReference type="ARBA" id="ARBA00022840"/>
    </source>
</evidence>
<dbReference type="PIRSF" id="PIRSF001549">
    <property type="entry name" value="His-tRNA_synth"/>
    <property type="match status" value="1"/>
</dbReference>
<evidence type="ECO:0000256" key="6">
    <source>
        <dbReference type="ARBA" id="ARBA00022917"/>
    </source>
</evidence>
<dbReference type="PROSITE" id="PS50862">
    <property type="entry name" value="AA_TRNA_LIGASE_II"/>
    <property type="match status" value="1"/>
</dbReference>
<dbReference type="CDD" id="cd00859">
    <property type="entry name" value="HisRS_anticodon"/>
    <property type="match status" value="1"/>
</dbReference>
<keyword evidence="3 9" id="KW-0436">Ligase</keyword>
<protein>
    <recommendedName>
        <fullName evidence="9">Histidine--tRNA ligase</fullName>
        <ecNumber evidence="9">6.1.1.21</ecNumber>
    </recommendedName>
    <alternativeName>
        <fullName evidence="9">Histidyl-tRNA synthetase</fullName>
        <shortName evidence="9">HisRS</shortName>
    </alternativeName>
</protein>
<evidence type="ECO:0000313" key="13">
    <source>
        <dbReference type="Proteomes" id="UP000011863"/>
    </source>
</evidence>
<dbReference type="GO" id="GO:0005737">
    <property type="term" value="C:cytoplasm"/>
    <property type="evidence" value="ECO:0007669"/>
    <property type="project" value="UniProtKB-SubCell"/>
</dbReference>
<evidence type="ECO:0000256" key="8">
    <source>
        <dbReference type="ARBA" id="ARBA00047639"/>
    </source>
</evidence>
<feature type="binding site" evidence="10">
    <location>
        <position position="127"/>
    </location>
    <ligand>
        <name>L-histidine</name>
        <dbReference type="ChEBI" id="CHEBI:57595"/>
    </ligand>
</feature>
<dbReference type="OrthoDB" id="9800814at2"/>
<dbReference type="Gene3D" id="3.30.930.10">
    <property type="entry name" value="Bira Bifunctional Protein, Domain 2"/>
    <property type="match status" value="1"/>
</dbReference>
<keyword evidence="7 9" id="KW-0030">Aminoacyl-tRNA synthetase</keyword>
<dbReference type="NCBIfam" id="TIGR00442">
    <property type="entry name" value="hisS"/>
    <property type="match status" value="1"/>
</dbReference>
<dbReference type="Gene3D" id="3.40.50.800">
    <property type="entry name" value="Anticodon-binding domain"/>
    <property type="match status" value="1"/>
</dbReference>
<dbReference type="GO" id="GO:0005524">
    <property type="term" value="F:ATP binding"/>
    <property type="evidence" value="ECO:0007669"/>
    <property type="project" value="UniProtKB-UniRule"/>
</dbReference>
<proteinExistence type="inferred from homology"/>
<keyword evidence="6 9" id="KW-0648">Protein biosynthesis</keyword>
<evidence type="ECO:0000313" key="12">
    <source>
        <dbReference type="EMBL" id="BAN02311.1"/>
    </source>
</evidence>
<dbReference type="HAMAP" id="MF_00127">
    <property type="entry name" value="His_tRNA_synth"/>
    <property type="match status" value="1"/>
</dbReference>
<feature type="binding site" evidence="10">
    <location>
        <position position="123"/>
    </location>
    <ligand>
        <name>L-histidine</name>
        <dbReference type="ChEBI" id="CHEBI:57595"/>
    </ligand>
</feature>
<evidence type="ECO:0000256" key="7">
    <source>
        <dbReference type="ARBA" id="ARBA00023146"/>
    </source>
</evidence>
<evidence type="ECO:0000256" key="9">
    <source>
        <dbReference type="HAMAP-Rule" id="MF_00127"/>
    </source>
</evidence>
<dbReference type="PANTHER" id="PTHR43707:SF1">
    <property type="entry name" value="HISTIDINE--TRNA LIGASE, MITOCHONDRIAL-RELATED"/>
    <property type="match status" value="1"/>
</dbReference>
<evidence type="ECO:0000256" key="10">
    <source>
        <dbReference type="PIRSR" id="PIRSR001549-1"/>
    </source>
</evidence>
<keyword evidence="4 9" id="KW-0547">Nucleotide-binding</keyword>
<dbReference type="InterPro" id="IPR006195">
    <property type="entry name" value="aa-tRNA-synth_II"/>
</dbReference>
<evidence type="ECO:0000256" key="4">
    <source>
        <dbReference type="ARBA" id="ARBA00022741"/>
    </source>
</evidence>
<dbReference type="RefSeq" id="WP_015441558.1">
    <property type="nucleotide sequence ID" value="NC_020520.1"/>
</dbReference>
<name>A0A6C7E748_ILUCY</name>
<comment type="subcellular location">
    <subcellularLocation>
        <location evidence="9">Cytoplasm</location>
    </subcellularLocation>
</comment>
<dbReference type="InterPro" id="IPR015807">
    <property type="entry name" value="His-tRNA-ligase"/>
</dbReference>
<dbReference type="InterPro" id="IPR045864">
    <property type="entry name" value="aa-tRNA-synth_II/BPL/LPL"/>
</dbReference>
<dbReference type="CDD" id="cd00773">
    <property type="entry name" value="HisRS-like_core"/>
    <property type="match status" value="1"/>
</dbReference>
<dbReference type="InterPro" id="IPR041715">
    <property type="entry name" value="HisRS-like_core"/>
</dbReference>
<dbReference type="EMBL" id="AP012057">
    <property type="protein sequence ID" value="BAN02311.1"/>
    <property type="molecule type" value="Genomic_DNA"/>
</dbReference>
<dbReference type="Proteomes" id="UP000011863">
    <property type="component" value="Chromosome"/>
</dbReference>
<evidence type="ECO:0000259" key="11">
    <source>
        <dbReference type="PROSITE" id="PS50862"/>
    </source>
</evidence>
<dbReference type="AlphaFoldDB" id="A0A6C7E748"/>